<dbReference type="EMBL" id="BLXT01004484">
    <property type="protein sequence ID" value="GFO13293.1"/>
    <property type="molecule type" value="Genomic_DNA"/>
</dbReference>
<dbReference type="Proteomes" id="UP000735302">
    <property type="component" value="Unassembled WGS sequence"/>
</dbReference>
<evidence type="ECO:0000313" key="1">
    <source>
        <dbReference type="EMBL" id="GFO13293.1"/>
    </source>
</evidence>
<dbReference type="AlphaFoldDB" id="A0AAV4B2E5"/>
<evidence type="ECO:0000313" key="2">
    <source>
        <dbReference type="Proteomes" id="UP000735302"/>
    </source>
</evidence>
<protein>
    <submittedName>
        <fullName evidence="1">Uncharacterized protein</fullName>
    </submittedName>
</protein>
<name>A0AAV4B2E5_9GAST</name>
<reference evidence="1 2" key="1">
    <citation type="journal article" date="2021" name="Elife">
        <title>Chloroplast acquisition without the gene transfer in kleptoplastic sea slugs, Plakobranchus ocellatus.</title>
        <authorList>
            <person name="Maeda T."/>
            <person name="Takahashi S."/>
            <person name="Yoshida T."/>
            <person name="Shimamura S."/>
            <person name="Takaki Y."/>
            <person name="Nagai Y."/>
            <person name="Toyoda A."/>
            <person name="Suzuki Y."/>
            <person name="Arimoto A."/>
            <person name="Ishii H."/>
            <person name="Satoh N."/>
            <person name="Nishiyama T."/>
            <person name="Hasebe M."/>
            <person name="Maruyama T."/>
            <person name="Minagawa J."/>
            <person name="Obokata J."/>
            <person name="Shigenobu S."/>
        </authorList>
    </citation>
    <scope>NUCLEOTIDE SEQUENCE [LARGE SCALE GENOMIC DNA]</scope>
</reference>
<keyword evidence="2" id="KW-1185">Reference proteome</keyword>
<comment type="caution">
    <text evidence="1">The sequence shown here is derived from an EMBL/GenBank/DDBJ whole genome shotgun (WGS) entry which is preliminary data.</text>
</comment>
<accession>A0AAV4B2E5</accession>
<gene>
    <name evidence="1" type="ORF">PoB_003979800</name>
</gene>
<proteinExistence type="predicted"/>
<organism evidence="1 2">
    <name type="scientific">Plakobranchus ocellatus</name>
    <dbReference type="NCBI Taxonomy" id="259542"/>
    <lineage>
        <taxon>Eukaryota</taxon>
        <taxon>Metazoa</taxon>
        <taxon>Spiralia</taxon>
        <taxon>Lophotrochozoa</taxon>
        <taxon>Mollusca</taxon>
        <taxon>Gastropoda</taxon>
        <taxon>Heterobranchia</taxon>
        <taxon>Euthyneura</taxon>
        <taxon>Panpulmonata</taxon>
        <taxon>Sacoglossa</taxon>
        <taxon>Placobranchoidea</taxon>
        <taxon>Plakobranchidae</taxon>
        <taxon>Plakobranchus</taxon>
    </lineage>
</organism>
<sequence length="95" mass="10455">MDSVLLRKLKKKVTGGQRAGDVKKSPNNQRLCFKYKRQVISLVTAHIQSLSEKKAGARMIATSPRGVARKDSTARAYPALEVTDNLQGDICNDLV</sequence>